<dbReference type="EMBL" id="VJNA01000012">
    <property type="protein sequence ID" value="TSE25133.1"/>
    <property type="molecule type" value="Genomic_DNA"/>
</dbReference>
<dbReference type="CDD" id="cd00751">
    <property type="entry name" value="thiolase"/>
    <property type="match status" value="1"/>
</dbReference>
<dbReference type="InterPro" id="IPR020610">
    <property type="entry name" value="Thiolase_AS"/>
</dbReference>
<comment type="caution">
    <text evidence="10">The sequence shown here is derived from an EMBL/GenBank/DDBJ whole genome shotgun (WGS) entry which is preliminary data.</text>
</comment>
<reference evidence="10 11" key="1">
    <citation type="submission" date="2019-07" db="EMBL/GenBank/DDBJ databases">
        <title>Tepidimonas aquatica CLN-1 draft genome.</title>
        <authorList>
            <person name="Da Costa M.S."/>
            <person name="Froufe H.J.C."/>
            <person name="Egas C."/>
            <person name="Albuquerque L."/>
        </authorList>
    </citation>
    <scope>NUCLEOTIDE SEQUENCE [LARGE SCALE GENOMIC DNA]</scope>
    <source>
        <strain evidence="10 11">CLN-1</strain>
    </source>
</reference>
<dbReference type="PROSITE" id="PS00099">
    <property type="entry name" value="THIOLASE_3"/>
    <property type="match status" value="1"/>
</dbReference>
<dbReference type="RefSeq" id="WP_144325613.1">
    <property type="nucleotide sequence ID" value="NZ_VJNA01000012.1"/>
</dbReference>
<evidence type="ECO:0000256" key="6">
    <source>
        <dbReference type="PIRSR" id="PIRSR000429-1"/>
    </source>
</evidence>
<comment type="pathway">
    <text evidence="1">Lipid metabolism.</text>
</comment>
<keyword evidence="3 7" id="KW-0808">Transferase</keyword>
<protein>
    <recommendedName>
        <fullName evidence="5">acetyl-CoA C-acyltransferase</fullName>
        <ecNumber evidence="5">2.3.1.16</ecNumber>
    </recommendedName>
</protein>
<comment type="similarity">
    <text evidence="2 7">Belongs to the thiolase-like superfamily. Thiolase family.</text>
</comment>
<gene>
    <name evidence="10" type="primary">fadA_2</name>
    <name evidence="10" type="ORF">Taqua_01178</name>
</gene>
<dbReference type="PROSITE" id="PS00098">
    <property type="entry name" value="THIOLASE_1"/>
    <property type="match status" value="1"/>
</dbReference>
<dbReference type="InterPro" id="IPR020615">
    <property type="entry name" value="Thiolase_acyl_enz_int_AS"/>
</dbReference>
<dbReference type="GO" id="GO:0006635">
    <property type="term" value="P:fatty acid beta-oxidation"/>
    <property type="evidence" value="ECO:0007669"/>
    <property type="project" value="TreeGrafter"/>
</dbReference>
<dbReference type="InterPro" id="IPR020617">
    <property type="entry name" value="Thiolase_C"/>
</dbReference>
<dbReference type="GO" id="GO:0003988">
    <property type="term" value="F:acetyl-CoA C-acyltransferase activity"/>
    <property type="evidence" value="ECO:0007669"/>
    <property type="project" value="UniProtKB-EC"/>
</dbReference>
<name>A0A554WNJ4_9BURK</name>
<evidence type="ECO:0000256" key="4">
    <source>
        <dbReference type="ARBA" id="ARBA00023315"/>
    </source>
</evidence>
<dbReference type="Gene3D" id="3.40.47.10">
    <property type="match status" value="1"/>
</dbReference>
<evidence type="ECO:0000259" key="9">
    <source>
        <dbReference type="Pfam" id="PF02803"/>
    </source>
</evidence>
<feature type="domain" description="Thiolase N-terminal" evidence="8">
    <location>
        <begin position="8"/>
        <end position="281"/>
    </location>
</feature>
<evidence type="ECO:0000256" key="2">
    <source>
        <dbReference type="ARBA" id="ARBA00010982"/>
    </source>
</evidence>
<dbReference type="PANTHER" id="PTHR43853:SF21">
    <property type="entry name" value="STEROID 3-KETOACYL-COA THIOLASE"/>
    <property type="match status" value="1"/>
</dbReference>
<feature type="active site" description="Acyl-thioester intermediate" evidence="6">
    <location>
        <position position="94"/>
    </location>
</feature>
<dbReference type="Pfam" id="PF00108">
    <property type="entry name" value="Thiolase_N"/>
    <property type="match status" value="1"/>
</dbReference>
<sequence>MKSLRDAYIVAATRTPIGKSHKGYFRQTRPDDLLAHVLRAALRQVPGLDPAAIEDVICGCAIPEAQQGLNVARIGAVLAGLPKSVGGITVNRFCASGLSAVQMAADRIRVGEADVMIAAGVESMSMVPMMGNTPSLSPAIFANTDDVDDYGIAYGMGLTAEKVAQQWKVSRQAQDEFALQSHQRAIRAQQAGEFADEITPVDVVERTLDLDSGEVRTTTRTVTLDEGPRADTNLEALAKLKPVFATPWRADRTPTGLGTVTAGNSSQTSDGAGALILASEDAIKRFGLQPLARFVSYASRGVPPHIMGIGPIEAIPAALKAAGLKQDDLDWIELNEAFAAQSLAVMNQLGLDPAKVNPMGGAIALGHPLGATGAIRSATVVHALRRHQLRYGMVTMCVGMGQGAAGIFERV</sequence>
<evidence type="ECO:0000256" key="1">
    <source>
        <dbReference type="ARBA" id="ARBA00005189"/>
    </source>
</evidence>
<dbReference type="NCBIfam" id="NF006553">
    <property type="entry name" value="PRK09052.1"/>
    <property type="match status" value="1"/>
</dbReference>
<keyword evidence="4 7" id="KW-0012">Acyltransferase</keyword>
<evidence type="ECO:0000256" key="5">
    <source>
        <dbReference type="ARBA" id="ARBA00024073"/>
    </source>
</evidence>
<feature type="active site" description="Proton acceptor" evidence="6">
    <location>
        <position position="367"/>
    </location>
</feature>
<dbReference type="SUPFAM" id="SSF53901">
    <property type="entry name" value="Thiolase-like"/>
    <property type="match status" value="2"/>
</dbReference>
<dbReference type="Proteomes" id="UP000318554">
    <property type="component" value="Unassembled WGS sequence"/>
</dbReference>
<organism evidence="10 11">
    <name type="scientific">Tepidimonas aquatica</name>
    <dbReference type="NCBI Taxonomy" id="247482"/>
    <lineage>
        <taxon>Bacteria</taxon>
        <taxon>Pseudomonadati</taxon>
        <taxon>Pseudomonadota</taxon>
        <taxon>Betaproteobacteria</taxon>
        <taxon>Burkholderiales</taxon>
        <taxon>Tepidimonas</taxon>
    </lineage>
</organism>
<dbReference type="EC" id="2.3.1.16" evidence="5"/>
<accession>A0A554WNJ4</accession>
<evidence type="ECO:0000259" key="8">
    <source>
        <dbReference type="Pfam" id="PF00108"/>
    </source>
</evidence>
<dbReference type="AlphaFoldDB" id="A0A554WNJ4"/>
<dbReference type="InterPro" id="IPR050215">
    <property type="entry name" value="Thiolase-like_sf_Thiolase"/>
</dbReference>
<evidence type="ECO:0000256" key="3">
    <source>
        <dbReference type="ARBA" id="ARBA00022679"/>
    </source>
</evidence>
<dbReference type="InterPro" id="IPR020616">
    <property type="entry name" value="Thiolase_N"/>
</dbReference>
<dbReference type="NCBIfam" id="TIGR01930">
    <property type="entry name" value="AcCoA-C-Actrans"/>
    <property type="match status" value="1"/>
</dbReference>
<dbReference type="InterPro" id="IPR016039">
    <property type="entry name" value="Thiolase-like"/>
</dbReference>
<keyword evidence="11" id="KW-1185">Reference proteome</keyword>
<evidence type="ECO:0000256" key="7">
    <source>
        <dbReference type="RuleBase" id="RU003557"/>
    </source>
</evidence>
<dbReference type="InterPro" id="IPR020613">
    <property type="entry name" value="Thiolase_CS"/>
</dbReference>
<evidence type="ECO:0000313" key="10">
    <source>
        <dbReference type="EMBL" id="TSE25133.1"/>
    </source>
</evidence>
<proteinExistence type="inferred from homology"/>
<dbReference type="GO" id="GO:0010124">
    <property type="term" value="P:phenylacetate catabolic process"/>
    <property type="evidence" value="ECO:0007669"/>
    <property type="project" value="TreeGrafter"/>
</dbReference>
<dbReference type="PROSITE" id="PS00737">
    <property type="entry name" value="THIOLASE_2"/>
    <property type="match status" value="1"/>
</dbReference>
<evidence type="ECO:0000313" key="11">
    <source>
        <dbReference type="Proteomes" id="UP000318554"/>
    </source>
</evidence>
<dbReference type="GO" id="GO:0005737">
    <property type="term" value="C:cytoplasm"/>
    <property type="evidence" value="ECO:0007669"/>
    <property type="project" value="UniProtKB-ARBA"/>
</dbReference>
<dbReference type="OrthoDB" id="8951704at2"/>
<feature type="domain" description="Thiolase C-terminal" evidence="9">
    <location>
        <begin position="289"/>
        <end position="410"/>
    </location>
</feature>
<feature type="active site" description="Proton acceptor" evidence="6">
    <location>
        <position position="397"/>
    </location>
</feature>
<dbReference type="PANTHER" id="PTHR43853">
    <property type="entry name" value="3-KETOACYL-COA THIOLASE, PEROXISOMAL"/>
    <property type="match status" value="1"/>
</dbReference>
<dbReference type="FunFam" id="3.40.47.10:FF:000010">
    <property type="entry name" value="Acetyl-CoA acetyltransferase (Thiolase)"/>
    <property type="match status" value="1"/>
</dbReference>
<dbReference type="Pfam" id="PF02803">
    <property type="entry name" value="Thiolase_C"/>
    <property type="match status" value="1"/>
</dbReference>
<dbReference type="PIRSF" id="PIRSF000429">
    <property type="entry name" value="Ac-CoA_Ac_transf"/>
    <property type="match status" value="1"/>
</dbReference>
<dbReference type="InterPro" id="IPR002155">
    <property type="entry name" value="Thiolase"/>
</dbReference>